<dbReference type="EMBL" id="JAMSLR010000002">
    <property type="protein sequence ID" value="MCM8748350.1"/>
    <property type="molecule type" value="Genomic_DNA"/>
</dbReference>
<dbReference type="AlphaFoldDB" id="A0AA42BAC3"/>
<dbReference type="RefSeq" id="WP_284056131.1">
    <property type="nucleotide sequence ID" value="NZ_JAMSLR010000002.1"/>
</dbReference>
<evidence type="ECO:0000256" key="4">
    <source>
        <dbReference type="ARBA" id="ARBA00022801"/>
    </source>
</evidence>
<keyword evidence="5" id="KW-0862">Zinc</keyword>
<reference evidence="7" key="1">
    <citation type="submission" date="2022-06" db="EMBL/GenBank/DDBJ databases">
        <title>CFH 74404 Thermomicrobiaceae sp.</title>
        <authorList>
            <person name="Ming H."/>
            <person name="Li W.-J."/>
            <person name="Zhao Z."/>
        </authorList>
    </citation>
    <scope>NUCLEOTIDE SEQUENCE</scope>
    <source>
        <strain evidence="7">CFH 74404</strain>
    </source>
</reference>
<evidence type="ECO:0000256" key="1">
    <source>
        <dbReference type="ARBA" id="ARBA00001947"/>
    </source>
</evidence>
<protein>
    <submittedName>
        <fullName evidence="7">M20/M25/M40 family metallo-hydrolase</fullName>
    </submittedName>
</protein>
<organism evidence="7 8">
    <name type="scientific">Thermalbibacter longus</name>
    <dbReference type="NCBI Taxonomy" id="2951981"/>
    <lineage>
        <taxon>Bacteria</taxon>
        <taxon>Pseudomonadati</taxon>
        <taxon>Thermomicrobiota</taxon>
        <taxon>Thermomicrobia</taxon>
        <taxon>Thermomicrobiales</taxon>
        <taxon>Thermomicrobiaceae</taxon>
        <taxon>Thermalbibacter</taxon>
    </lineage>
</organism>
<accession>A0AA42BAC3</accession>
<gene>
    <name evidence="7" type="ORF">NET02_04265</name>
</gene>
<dbReference type="Proteomes" id="UP001165306">
    <property type="component" value="Unassembled WGS sequence"/>
</dbReference>
<evidence type="ECO:0000256" key="3">
    <source>
        <dbReference type="ARBA" id="ARBA00022723"/>
    </source>
</evidence>
<feature type="domain" description="Peptidase M20 dimerisation" evidence="6">
    <location>
        <begin position="201"/>
        <end position="342"/>
    </location>
</feature>
<name>A0AA42BAC3_9BACT</name>
<proteinExistence type="inferred from homology"/>
<dbReference type="Gene3D" id="3.40.630.10">
    <property type="entry name" value="Zn peptidases"/>
    <property type="match status" value="1"/>
</dbReference>
<dbReference type="InterPro" id="IPR011650">
    <property type="entry name" value="Peptidase_M20_dimer"/>
</dbReference>
<keyword evidence="3" id="KW-0479">Metal-binding</keyword>
<dbReference type="GO" id="GO:0016787">
    <property type="term" value="F:hydrolase activity"/>
    <property type="evidence" value="ECO:0007669"/>
    <property type="project" value="UniProtKB-KW"/>
</dbReference>
<dbReference type="InterPro" id="IPR036264">
    <property type="entry name" value="Bact_exopeptidase_dim_dom"/>
</dbReference>
<evidence type="ECO:0000313" key="8">
    <source>
        <dbReference type="Proteomes" id="UP001165306"/>
    </source>
</evidence>
<dbReference type="PANTHER" id="PTHR43808:SF8">
    <property type="entry name" value="PEPTIDASE M20 DIMERISATION DOMAIN-CONTAINING PROTEIN"/>
    <property type="match status" value="1"/>
</dbReference>
<sequence>MANRLDQLLRMVDDARDEVIALTQELVRIPTVNDGTPESGHELAAAELLQRSLAEDGIESQIFRSAEHRGNIVASIGSGSGPRLLYMSHTDVVPVEDESQWTHPPFGGMIAEGRIWGRGAADMKSTVAAQAMALKLLQRAGVPLRGTLALASCADEEAGGAFGFGWMAQHYPELLRADYAINEGGGWPIRSGGRLVYPIPTGEKGRLEVHLRIKGRGWHASQPWRADNAIYKAEEVIRRVRSYRPQVSTAHDLFRHLDTLAGVDGPVTDETIDAVLEQIEARDVNLASMLRAASRMTLVATMIHGGVKSNSVAERCLVTCDVRTLPWQDREYVRQELERLLAGLDGVTIEVVETAISNQSPYDHPFRALVEQATRDALGRDDLAFVPGLTVGFTDSRFVRPLGNVTYGFVPSHPDDDPSKSGAHNIDESAGIESLLAATRFHVALAWRTLGEAS</sequence>
<evidence type="ECO:0000313" key="7">
    <source>
        <dbReference type="EMBL" id="MCM8748350.1"/>
    </source>
</evidence>
<keyword evidence="4" id="KW-0378">Hydrolase</keyword>
<dbReference type="SUPFAM" id="SSF53187">
    <property type="entry name" value="Zn-dependent exopeptidases"/>
    <property type="match status" value="1"/>
</dbReference>
<keyword evidence="8" id="KW-1185">Reference proteome</keyword>
<dbReference type="Gene3D" id="1.10.150.900">
    <property type="match status" value="1"/>
</dbReference>
<dbReference type="InterPro" id="IPR050072">
    <property type="entry name" value="Peptidase_M20A"/>
</dbReference>
<dbReference type="SUPFAM" id="SSF55031">
    <property type="entry name" value="Bacterial exopeptidase dimerisation domain"/>
    <property type="match status" value="1"/>
</dbReference>
<dbReference type="GO" id="GO:0046872">
    <property type="term" value="F:metal ion binding"/>
    <property type="evidence" value="ECO:0007669"/>
    <property type="project" value="UniProtKB-KW"/>
</dbReference>
<comment type="caution">
    <text evidence="7">The sequence shown here is derived from an EMBL/GenBank/DDBJ whole genome shotgun (WGS) entry which is preliminary data.</text>
</comment>
<comment type="cofactor">
    <cofactor evidence="1">
        <name>Zn(2+)</name>
        <dbReference type="ChEBI" id="CHEBI:29105"/>
    </cofactor>
</comment>
<dbReference type="InterPro" id="IPR002933">
    <property type="entry name" value="Peptidase_M20"/>
</dbReference>
<dbReference type="Gene3D" id="3.30.70.360">
    <property type="match status" value="1"/>
</dbReference>
<dbReference type="Pfam" id="PF07687">
    <property type="entry name" value="M20_dimer"/>
    <property type="match status" value="1"/>
</dbReference>
<evidence type="ECO:0000256" key="2">
    <source>
        <dbReference type="ARBA" id="ARBA00006247"/>
    </source>
</evidence>
<dbReference type="PANTHER" id="PTHR43808">
    <property type="entry name" value="ACETYLORNITHINE DEACETYLASE"/>
    <property type="match status" value="1"/>
</dbReference>
<evidence type="ECO:0000259" key="6">
    <source>
        <dbReference type="Pfam" id="PF07687"/>
    </source>
</evidence>
<dbReference type="Pfam" id="PF01546">
    <property type="entry name" value="Peptidase_M20"/>
    <property type="match status" value="1"/>
</dbReference>
<evidence type="ECO:0000256" key="5">
    <source>
        <dbReference type="ARBA" id="ARBA00022833"/>
    </source>
</evidence>
<comment type="similarity">
    <text evidence="2">Belongs to the peptidase M20A family.</text>
</comment>